<organism evidence="2 3">
    <name type="scientific">Actinomadura napierensis</name>
    <dbReference type="NCBI Taxonomy" id="267854"/>
    <lineage>
        <taxon>Bacteria</taxon>
        <taxon>Bacillati</taxon>
        <taxon>Actinomycetota</taxon>
        <taxon>Actinomycetes</taxon>
        <taxon>Streptosporangiales</taxon>
        <taxon>Thermomonosporaceae</taxon>
        <taxon>Actinomadura</taxon>
    </lineage>
</organism>
<evidence type="ECO:0000256" key="1">
    <source>
        <dbReference type="SAM" id="Phobius"/>
    </source>
</evidence>
<dbReference type="RefSeq" id="WP_344284485.1">
    <property type="nucleotide sequence ID" value="NZ_BAAAMR010000191.1"/>
</dbReference>
<evidence type="ECO:0000313" key="2">
    <source>
        <dbReference type="EMBL" id="GAA2170236.1"/>
    </source>
</evidence>
<feature type="transmembrane region" description="Helical" evidence="1">
    <location>
        <begin position="21"/>
        <end position="39"/>
    </location>
</feature>
<proteinExistence type="predicted"/>
<feature type="transmembrane region" description="Helical" evidence="1">
    <location>
        <begin position="273"/>
        <end position="293"/>
    </location>
</feature>
<evidence type="ECO:0008006" key="4">
    <source>
        <dbReference type="Google" id="ProtNLM"/>
    </source>
</evidence>
<evidence type="ECO:0000313" key="3">
    <source>
        <dbReference type="Proteomes" id="UP001501020"/>
    </source>
</evidence>
<protein>
    <recommendedName>
        <fullName evidence="4">UbiA family prenyltransferase</fullName>
    </recommendedName>
</protein>
<feature type="transmembrane region" description="Helical" evidence="1">
    <location>
        <begin position="177"/>
        <end position="195"/>
    </location>
</feature>
<keyword evidence="3" id="KW-1185">Reference proteome</keyword>
<sequence length="294" mass="30691">MTGWCRRVRRFVSGRHPPVPSLLFAAAWAYGVTGLFAALDPLAARWRPGGGTAVAAVTVFLDLLLMRALDDVRDLEHDRRFHPERPLPAGAVRVRDLVVLYAAGSSAVIALNAAWSWRAAVLAAQLAYGAAVLAAHRRWRWPPGDRLLVNLLVSLPAPVLLHAYLYAGYLDASGHGAGWSGAVAVVVAVLAAGYTELAKKITRAPRPGEPAATGPLGLNGSVAVALAAPALSAGLLAARSQAPSAWTPAALLAMVIPAVAGCRFLLGRARRPCAAPALHLLLTFAGYAALGLAR</sequence>
<feature type="transmembrane region" description="Helical" evidence="1">
    <location>
        <begin position="216"/>
        <end position="238"/>
    </location>
</feature>
<gene>
    <name evidence="2" type="ORF">GCM10009727_94270</name>
</gene>
<keyword evidence="1" id="KW-0472">Membrane</keyword>
<dbReference type="Proteomes" id="UP001501020">
    <property type="component" value="Unassembled WGS sequence"/>
</dbReference>
<feature type="transmembrane region" description="Helical" evidence="1">
    <location>
        <begin position="117"/>
        <end position="135"/>
    </location>
</feature>
<comment type="caution">
    <text evidence="2">The sequence shown here is derived from an EMBL/GenBank/DDBJ whole genome shotgun (WGS) entry which is preliminary data.</text>
</comment>
<accession>A0ABN3AIJ4</accession>
<dbReference type="EMBL" id="BAAAMR010000191">
    <property type="protein sequence ID" value="GAA2170236.1"/>
    <property type="molecule type" value="Genomic_DNA"/>
</dbReference>
<name>A0ABN3AIJ4_9ACTN</name>
<keyword evidence="1" id="KW-1133">Transmembrane helix</keyword>
<feature type="transmembrane region" description="Helical" evidence="1">
    <location>
        <begin position="244"/>
        <end position="266"/>
    </location>
</feature>
<feature type="transmembrane region" description="Helical" evidence="1">
    <location>
        <begin position="147"/>
        <end position="165"/>
    </location>
</feature>
<reference evidence="2 3" key="1">
    <citation type="journal article" date="2019" name="Int. J. Syst. Evol. Microbiol.">
        <title>The Global Catalogue of Microorganisms (GCM) 10K type strain sequencing project: providing services to taxonomists for standard genome sequencing and annotation.</title>
        <authorList>
            <consortium name="The Broad Institute Genomics Platform"/>
            <consortium name="The Broad Institute Genome Sequencing Center for Infectious Disease"/>
            <person name="Wu L."/>
            <person name="Ma J."/>
        </authorList>
    </citation>
    <scope>NUCLEOTIDE SEQUENCE [LARGE SCALE GENOMIC DNA]</scope>
    <source>
        <strain evidence="2 3">JCM 13850</strain>
    </source>
</reference>
<keyword evidence="1" id="KW-0812">Transmembrane</keyword>